<feature type="domain" description="Isochorismatase-like" evidence="3">
    <location>
        <begin position="11"/>
        <end position="184"/>
    </location>
</feature>
<keyword evidence="5" id="KW-1185">Reference proteome</keyword>
<dbReference type="SUPFAM" id="SSF52499">
    <property type="entry name" value="Isochorismatase-like hydrolases"/>
    <property type="match status" value="1"/>
</dbReference>
<proteinExistence type="inferred from homology"/>
<protein>
    <submittedName>
        <fullName evidence="4">Isochorismatase hydrolase</fullName>
    </submittedName>
</protein>
<organism evidence="4 5">
    <name type="scientific">Sulfobacillus acidophilus (strain ATCC 700253 / DSM 10332 / NAL)</name>
    <dbReference type="NCBI Taxonomy" id="679936"/>
    <lineage>
        <taxon>Bacteria</taxon>
        <taxon>Bacillati</taxon>
        <taxon>Bacillota</taxon>
        <taxon>Clostridia</taxon>
        <taxon>Eubacteriales</taxon>
        <taxon>Clostridiales Family XVII. Incertae Sedis</taxon>
        <taxon>Sulfobacillus</taxon>
    </lineage>
</organism>
<reference evidence="5" key="1">
    <citation type="submission" date="2011-12" db="EMBL/GenBank/DDBJ databases">
        <title>The complete genome of chromosome of Sulfobacillus acidophilus DSM 10332.</title>
        <authorList>
            <person name="Lucas S."/>
            <person name="Han J."/>
            <person name="Lapidus A."/>
            <person name="Bruce D."/>
            <person name="Goodwin L."/>
            <person name="Pitluck S."/>
            <person name="Peters L."/>
            <person name="Kyrpides N."/>
            <person name="Mavromatis K."/>
            <person name="Ivanova N."/>
            <person name="Mikhailova N."/>
            <person name="Chertkov O."/>
            <person name="Saunders E."/>
            <person name="Detter J.C."/>
            <person name="Tapia R."/>
            <person name="Han C."/>
            <person name="Land M."/>
            <person name="Hauser L."/>
            <person name="Markowitz V."/>
            <person name="Cheng J.-F."/>
            <person name="Hugenholtz P."/>
            <person name="Woyke T."/>
            <person name="Wu D."/>
            <person name="Pukall R."/>
            <person name="Gehrich-Schroeter G."/>
            <person name="Schneider S."/>
            <person name="Klenk H.-P."/>
            <person name="Eisen J.A."/>
        </authorList>
    </citation>
    <scope>NUCLEOTIDE SEQUENCE [LARGE SCALE GENOMIC DNA]</scope>
    <source>
        <strain evidence="5">ATCC 700253 / DSM 10332 / NAL</strain>
    </source>
</reference>
<evidence type="ECO:0000313" key="4">
    <source>
        <dbReference type="EMBL" id="AEW05135.1"/>
    </source>
</evidence>
<dbReference type="CDD" id="cd00431">
    <property type="entry name" value="cysteine_hydrolases"/>
    <property type="match status" value="1"/>
</dbReference>
<dbReference type="InterPro" id="IPR036380">
    <property type="entry name" value="Isochorismatase-like_sf"/>
</dbReference>
<reference evidence="4 5" key="2">
    <citation type="journal article" date="2012" name="Stand. Genomic Sci.">
        <title>Complete genome sequence of the moderately thermophilic mineral-sulfide-oxidizing firmicute Sulfobacillus acidophilus type strain (NAL(T)).</title>
        <authorList>
            <person name="Anderson I."/>
            <person name="Chertkov O."/>
            <person name="Chen A."/>
            <person name="Saunders E."/>
            <person name="Lapidus A."/>
            <person name="Nolan M."/>
            <person name="Lucas S."/>
            <person name="Hammon N."/>
            <person name="Deshpande S."/>
            <person name="Cheng J.F."/>
            <person name="Han C."/>
            <person name="Tapia R."/>
            <person name="Goodwin L.A."/>
            <person name="Pitluck S."/>
            <person name="Liolios K."/>
            <person name="Pagani I."/>
            <person name="Ivanova N."/>
            <person name="Mikhailova N."/>
            <person name="Pati A."/>
            <person name="Palaniappan K."/>
            <person name="Land M."/>
            <person name="Pan C."/>
            <person name="Rohde M."/>
            <person name="Pukall R."/>
            <person name="Goker M."/>
            <person name="Detter J.C."/>
            <person name="Woyke T."/>
            <person name="Bristow J."/>
            <person name="Eisen J.A."/>
            <person name="Markowitz V."/>
            <person name="Hugenholtz P."/>
            <person name="Kyrpides N.C."/>
            <person name="Klenk H.P."/>
            <person name="Mavromatis K."/>
        </authorList>
    </citation>
    <scope>NUCLEOTIDE SEQUENCE [LARGE SCALE GENOMIC DNA]</scope>
    <source>
        <strain evidence="5">ATCC 700253 / DSM 10332 / NAL</strain>
    </source>
</reference>
<dbReference type="InterPro" id="IPR050272">
    <property type="entry name" value="Isochorismatase-like_hydrls"/>
</dbReference>
<dbReference type="HOGENOM" id="CLU_068979_8_2_9"/>
<evidence type="ECO:0000313" key="5">
    <source>
        <dbReference type="Proteomes" id="UP000005439"/>
    </source>
</evidence>
<dbReference type="Gene3D" id="3.40.50.850">
    <property type="entry name" value="Isochorismatase-like"/>
    <property type="match status" value="1"/>
</dbReference>
<dbReference type="KEGG" id="sap:Sulac_1638"/>
<comment type="similarity">
    <text evidence="1">Belongs to the isochorismatase family.</text>
</comment>
<evidence type="ECO:0000256" key="2">
    <source>
        <dbReference type="ARBA" id="ARBA00022801"/>
    </source>
</evidence>
<keyword evidence="2 4" id="KW-0378">Hydrolase</keyword>
<dbReference type="Proteomes" id="UP000005439">
    <property type="component" value="Chromosome"/>
</dbReference>
<sequence>MDPIHIDVQKTALVVIDLQKAIVANPVVPHASADVVRHAAELADAMRERGGFVVLVRVASHDGRDMLVPDADLPRFSRAQVPDGATIVEELGPRAGDYVLTKRQWGAFYGTDLDLQLRRRHLDTIILCGIATGIGVDTTAREAYARGYRQIFVEDAMAGLSELEHRYTIEQVFPRIGRVRSTAEVLRAIRG</sequence>
<evidence type="ECO:0000256" key="1">
    <source>
        <dbReference type="ARBA" id="ARBA00006336"/>
    </source>
</evidence>
<dbReference type="STRING" id="679936.Sulac_1638"/>
<dbReference type="PANTHER" id="PTHR43540:SF7">
    <property type="entry name" value="ISOCHORISMATASE FAMILY PROTEIN YECD"/>
    <property type="match status" value="1"/>
</dbReference>
<dbReference type="GO" id="GO:0008908">
    <property type="term" value="F:isochorismatase activity"/>
    <property type="evidence" value="ECO:0007669"/>
    <property type="project" value="InterPro"/>
</dbReference>
<dbReference type="PATRIC" id="fig|679936.5.peg.1706"/>
<gene>
    <name evidence="4" type="ordered locus">Sulac_1638</name>
</gene>
<evidence type="ECO:0000259" key="3">
    <source>
        <dbReference type="Pfam" id="PF00857"/>
    </source>
</evidence>
<dbReference type="InterPro" id="IPR000868">
    <property type="entry name" value="Isochorismatase-like_dom"/>
</dbReference>
<dbReference type="PRINTS" id="PR01398">
    <property type="entry name" value="ISCHRISMTASE"/>
</dbReference>
<dbReference type="Pfam" id="PF00857">
    <property type="entry name" value="Isochorismatase"/>
    <property type="match status" value="1"/>
</dbReference>
<dbReference type="AlphaFoldDB" id="G8TYV6"/>
<accession>G8TYV6</accession>
<dbReference type="PANTHER" id="PTHR43540">
    <property type="entry name" value="PEROXYUREIDOACRYLATE/UREIDOACRYLATE AMIDOHYDROLASE-RELATED"/>
    <property type="match status" value="1"/>
</dbReference>
<name>G8TYV6_SULAD</name>
<dbReference type="InterPro" id="IPR016291">
    <property type="entry name" value="Isochorismatase"/>
</dbReference>
<dbReference type="EMBL" id="CP003179">
    <property type="protein sequence ID" value="AEW05135.1"/>
    <property type="molecule type" value="Genomic_DNA"/>
</dbReference>